<dbReference type="Gene3D" id="2.60.40.2690">
    <property type="match status" value="1"/>
</dbReference>
<dbReference type="InterPro" id="IPR052092">
    <property type="entry name" value="SF3A2"/>
</dbReference>
<dbReference type="Proteomes" id="UP000006882">
    <property type="component" value="Chromosome G4"/>
</dbReference>
<dbReference type="Pfam" id="PF12874">
    <property type="entry name" value="zf-met"/>
    <property type="match status" value="1"/>
</dbReference>
<dbReference type="Pfam" id="PF16835">
    <property type="entry name" value="SF3A2"/>
    <property type="match status" value="1"/>
</dbReference>
<evidence type="ECO:0000256" key="3">
    <source>
        <dbReference type="ARBA" id="ARBA00022723"/>
    </source>
</evidence>
<dbReference type="GO" id="GO:0005686">
    <property type="term" value="C:U2 snRNP"/>
    <property type="evidence" value="ECO:0000318"/>
    <property type="project" value="GO_Central"/>
</dbReference>
<evidence type="ECO:0000313" key="11">
    <source>
        <dbReference type="EMBL" id="ONI10852.1"/>
    </source>
</evidence>
<evidence type="ECO:0000256" key="7">
    <source>
        <dbReference type="ARBA" id="ARBA00023187"/>
    </source>
</evidence>
<keyword evidence="4" id="KW-0507">mRNA processing</keyword>
<comment type="similarity">
    <text evidence="2">Belongs to the SF3A2 family.</text>
</comment>
<evidence type="ECO:0000256" key="5">
    <source>
        <dbReference type="ARBA" id="ARBA00022771"/>
    </source>
</evidence>
<dbReference type="SMART" id="SM00451">
    <property type="entry name" value="ZnF_U1"/>
    <property type="match status" value="1"/>
</dbReference>
<keyword evidence="8" id="KW-0539">Nucleus</keyword>
<dbReference type="PANTHER" id="PTHR23205">
    <property type="entry name" value="SPLICING FACTOR 3A SUBUNIT 2"/>
    <property type="match status" value="1"/>
</dbReference>
<keyword evidence="12" id="KW-1185">Reference proteome</keyword>
<sequence length="239" mass="27537">MDREWGSKPGSGGPASAQNEAIDRKERLRRLALETVDLAKDPYFMRNHLGSYECKLCLTLHKNEGNYLAHTQGKSHQTNLARRAAREAKEAPPAPQPLQPQKRKGNVRKSVKIGRPGYRIEYPEIEFNAKPRHRFMSSYEQRVQSVDKRYQYLLFAAEPYDTIAFRVPSTEIDKTTPNKFFSNWDPDSNMFTLQIYFKTKAPETNKPQPPPLQPIVQEFNSLNDLGPVHVLPRHTLADY</sequence>
<evidence type="ECO:0000256" key="4">
    <source>
        <dbReference type="ARBA" id="ARBA00022728"/>
    </source>
</evidence>
<keyword evidence="7" id="KW-0508">mRNA splicing</keyword>
<evidence type="ECO:0000256" key="8">
    <source>
        <dbReference type="ARBA" id="ARBA00023242"/>
    </source>
</evidence>
<evidence type="ECO:0000256" key="9">
    <source>
        <dbReference type="SAM" id="MobiDB-lite"/>
    </source>
</evidence>
<evidence type="ECO:0000256" key="2">
    <source>
        <dbReference type="ARBA" id="ARBA00008995"/>
    </source>
</evidence>
<dbReference type="GO" id="GO:0003676">
    <property type="term" value="F:nucleic acid binding"/>
    <property type="evidence" value="ECO:0007669"/>
    <property type="project" value="InterPro"/>
</dbReference>
<feature type="region of interest" description="Disordered" evidence="9">
    <location>
        <begin position="1"/>
        <end position="23"/>
    </location>
</feature>
<dbReference type="GO" id="GO:0008270">
    <property type="term" value="F:zinc ion binding"/>
    <property type="evidence" value="ECO:0007669"/>
    <property type="project" value="UniProtKB-KW"/>
</dbReference>
<feature type="region of interest" description="Disordered" evidence="9">
    <location>
        <begin position="71"/>
        <end position="110"/>
    </location>
</feature>
<gene>
    <name evidence="11" type="ORF">PRUPE_4G071900</name>
</gene>
<keyword evidence="3" id="KW-0479">Metal-binding</keyword>
<accession>A0A251PGZ6</accession>
<evidence type="ECO:0000313" key="12">
    <source>
        <dbReference type="Proteomes" id="UP000006882"/>
    </source>
</evidence>
<feature type="compositionally biased region" description="Basic residues" evidence="9">
    <location>
        <begin position="101"/>
        <end position="110"/>
    </location>
</feature>
<proteinExistence type="inferred from homology"/>
<dbReference type="Gramene" id="ONI10852">
    <property type="protein sequence ID" value="ONI10852"/>
    <property type="gene ID" value="PRUPE_4G071900"/>
</dbReference>
<dbReference type="EMBL" id="CM007654">
    <property type="protein sequence ID" value="ONI10852.1"/>
    <property type="molecule type" value="Genomic_DNA"/>
</dbReference>
<dbReference type="PROSITE" id="PS50171">
    <property type="entry name" value="ZF_MATRIN"/>
    <property type="match status" value="1"/>
</dbReference>
<protein>
    <recommendedName>
        <fullName evidence="10">Matrin-type domain-containing protein</fullName>
    </recommendedName>
</protein>
<evidence type="ECO:0000256" key="1">
    <source>
        <dbReference type="ARBA" id="ARBA00004123"/>
    </source>
</evidence>
<feature type="domain" description="Matrin-type" evidence="10">
    <location>
        <begin position="52"/>
        <end position="82"/>
    </location>
</feature>
<evidence type="ECO:0000256" key="6">
    <source>
        <dbReference type="ARBA" id="ARBA00022833"/>
    </source>
</evidence>
<dbReference type="InterPro" id="IPR031781">
    <property type="entry name" value="SF3A2_dom"/>
</dbReference>
<organism evidence="11 12">
    <name type="scientific">Prunus persica</name>
    <name type="common">Peach</name>
    <name type="synonym">Amygdalus persica</name>
    <dbReference type="NCBI Taxonomy" id="3760"/>
    <lineage>
        <taxon>Eukaryota</taxon>
        <taxon>Viridiplantae</taxon>
        <taxon>Streptophyta</taxon>
        <taxon>Embryophyta</taxon>
        <taxon>Tracheophyta</taxon>
        <taxon>Spermatophyta</taxon>
        <taxon>Magnoliopsida</taxon>
        <taxon>eudicotyledons</taxon>
        <taxon>Gunneridae</taxon>
        <taxon>Pentapetalae</taxon>
        <taxon>rosids</taxon>
        <taxon>fabids</taxon>
        <taxon>Rosales</taxon>
        <taxon>Rosaceae</taxon>
        <taxon>Amygdaloideae</taxon>
        <taxon>Amygdaleae</taxon>
        <taxon>Prunus</taxon>
    </lineage>
</organism>
<dbReference type="GO" id="GO:0071004">
    <property type="term" value="C:U2-type prespliceosome"/>
    <property type="evidence" value="ECO:0000318"/>
    <property type="project" value="GO_Central"/>
</dbReference>
<keyword evidence="6" id="KW-0862">Zinc</keyword>
<name>A0A251PGZ6_PRUPE</name>
<comment type="subcellular location">
    <subcellularLocation>
        <location evidence="1">Nucleus</location>
    </subcellularLocation>
</comment>
<dbReference type="InterPro" id="IPR000690">
    <property type="entry name" value="Matrin/U1-C_Znf_C2H2"/>
</dbReference>
<dbReference type="SMART" id="SM01050">
    <property type="entry name" value="CactinC_cactus"/>
    <property type="match status" value="1"/>
</dbReference>
<dbReference type="STRING" id="3760.A0A251PGZ6"/>
<dbReference type="eggNOG" id="KOG0227">
    <property type="taxonomic scope" value="Eukaryota"/>
</dbReference>
<evidence type="ECO:0000259" key="10">
    <source>
        <dbReference type="PROSITE" id="PS50171"/>
    </source>
</evidence>
<dbReference type="PANTHER" id="PTHR23205:SF0">
    <property type="entry name" value="SPLICING FACTOR 3A SUBUNIT 2"/>
    <property type="match status" value="1"/>
</dbReference>
<dbReference type="InterPro" id="IPR003604">
    <property type="entry name" value="Matrin/U1-like-C_Znf_C2H2"/>
</dbReference>
<dbReference type="GO" id="GO:0000245">
    <property type="term" value="P:spliceosomal complex assembly"/>
    <property type="evidence" value="ECO:0000318"/>
    <property type="project" value="GO_Central"/>
</dbReference>
<dbReference type="GO" id="GO:0071013">
    <property type="term" value="C:catalytic step 2 spliceosome"/>
    <property type="evidence" value="ECO:0000318"/>
    <property type="project" value="GO_Central"/>
</dbReference>
<reference evidence="11 12" key="1">
    <citation type="journal article" date="2013" name="Nat. Genet.">
        <title>The high-quality draft genome of peach (Prunus persica) identifies unique patterns of genetic diversity, domestication and genome evolution.</title>
        <authorList>
            <consortium name="International Peach Genome Initiative"/>
            <person name="Verde I."/>
            <person name="Abbott A.G."/>
            <person name="Scalabrin S."/>
            <person name="Jung S."/>
            <person name="Shu S."/>
            <person name="Marroni F."/>
            <person name="Zhebentyayeva T."/>
            <person name="Dettori M.T."/>
            <person name="Grimwood J."/>
            <person name="Cattonaro F."/>
            <person name="Zuccolo A."/>
            <person name="Rossini L."/>
            <person name="Jenkins J."/>
            <person name="Vendramin E."/>
            <person name="Meisel L.A."/>
            <person name="Decroocq V."/>
            <person name="Sosinski B."/>
            <person name="Prochnik S."/>
            <person name="Mitros T."/>
            <person name="Policriti A."/>
            <person name="Cipriani G."/>
            <person name="Dondini L."/>
            <person name="Ficklin S."/>
            <person name="Goodstein D.M."/>
            <person name="Xuan P."/>
            <person name="Del Fabbro C."/>
            <person name="Aramini V."/>
            <person name="Copetti D."/>
            <person name="Gonzalez S."/>
            <person name="Horner D.S."/>
            <person name="Falchi R."/>
            <person name="Lucas S."/>
            <person name="Mica E."/>
            <person name="Maldonado J."/>
            <person name="Lazzari B."/>
            <person name="Bielenberg D."/>
            <person name="Pirona R."/>
            <person name="Miculan M."/>
            <person name="Barakat A."/>
            <person name="Testolin R."/>
            <person name="Stella A."/>
            <person name="Tartarini S."/>
            <person name="Tonutti P."/>
            <person name="Arus P."/>
            <person name="Orellana A."/>
            <person name="Wells C."/>
            <person name="Main D."/>
            <person name="Vizzotto G."/>
            <person name="Silva H."/>
            <person name="Salamini F."/>
            <person name="Schmutz J."/>
            <person name="Morgante M."/>
            <person name="Rokhsar D.S."/>
        </authorList>
    </citation>
    <scope>NUCLEOTIDE SEQUENCE [LARGE SCALE GENOMIC DNA]</scope>
    <source>
        <strain evidence="12">cv. Nemared</strain>
    </source>
</reference>
<keyword evidence="4" id="KW-0747">Spliceosome</keyword>
<dbReference type="AlphaFoldDB" id="A0A251PGZ6"/>
<keyword evidence="5" id="KW-0863">Zinc-finger</keyword>
<dbReference type="InterPro" id="IPR013087">
    <property type="entry name" value="Znf_C2H2_type"/>
</dbReference>